<dbReference type="RefSeq" id="WP_188748838.1">
    <property type="nucleotide sequence ID" value="NZ_BMIK01000003.1"/>
</dbReference>
<comment type="caution">
    <text evidence="1">The sequence shown here is derived from an EMBL/GenBank/DDBJ whole genome shotgun (WGS) entry which is preliminary data.</text>
</comment>
<proteinExistence type="predicted"/>
<gene>
    <name evidence="1" type="ORF">GCM10011386_13450</name>
</gene>
<accession>A0ABQ1LIV6</accession>
<keyword evidence="2" id="KW-1185">Reference proteome</keyword>
<evidence type="ECO:0000313" key="2">
    <source>
        <dbReference type="Proteomes" id="UP000597338"/>
    </source>
</evidence>
<protein>
    <recommendedName>
        <fullName evidence="3">Lipoprotein</fullName>
    </recommendedName>
</protein>
<reference evidence="2" key="1">
    <citation type="journal article" date="2019" name="Int. J. Syst. Evol. Microbiol.">
        <title>The Global Catalogue of Microorganisms (GCM) 10K type strain sequencing project: providing services to taxonomists for standard genome sequencing and annotation.</title>
        <authorList>
            <consortium name="The Broad Institute Genomics Platform"/>
            <consortium name="The Broad Institute Genome Sequencing Center for Infectious Disease"/>
            <person name="Wu L."/>
            <person name="Ma J."/>
        </authorList>
    </citation>
    <scope>NUCLEOTIDE SEQUENCE [LARGE SCALE GENOMIC DNA]</scope>
    <source>
        <strain evidence="2">CGMCC 1.15342</strain>
    </source>
</reference>
<evidence type="ECO:0000313" key="1">
    <source>
        <dbReference type="EMBL" id="GGC22897.1"/>
    </source>
</evidence>
<sequence>MKTIKLVLCLSILMMIGCKKDDESAQKEEIQEKKIQEIIPGNYLNVLKEMGMPIHEGINPPDITGIYHISPIMLLKTNITSAGEYEVGHRFADGRYSFSSLNKNDFTLKVASKQGPGNSESTIAAISGSGSHFTVYAMEISTSGTNSAIFAYLYSGILEGSSIKDFKMAFINVDNSNGGIQFIKEGEARITHDEDGISERVNSLDITAKTTKILEINPAAVTGLSQMQSSVR</sequence>
<name>A0ABQ1LIV6_9SPHI</name>
<dbReference type="PROSITE" id="PS51257">
    <property type="entry name" value="PROKAR_LIPOPROTEIN"/>
    <property type="match status" value="1"/>
</dbReference>
<organism evidence="1 2">
    <name type="scientific">Parapedobacter defluvii</name>
    <dbReference type="NCBI Taxonomy" id="2045106"/>
    <lineage>
        <taxon>Bacteria</taxon>
        <taxon>Pseudomonadati</taxon>
        <taxon>Bacteroidota</taxon>
        <taxon>Sphingobacteriia</taxon>
        <taxon>Sphingobacteriales</taxon>
        <taxon>Sphingobacteriaceae</taxon>
        <taxon>Parapedobacter</taxon>
    </lineage>
</organism>
<dbReference type="Proteomes" id="UP000597338">
    <property type="component" value="Unassembled WGS sequence"/>
</dbReference>
<evidence type="ECO:0008006" key="3">
    <source>
        <dbReference type="Google" id="ProtNLM"/>
    </source>
</evidence>
<dbReference type="EMBL" id="BMIK01000003">
    <property type="protein sequence ID" value="GGC22897.1"/>
    <property type="molecule type" value="Genomic_DNA"/>
</dbReference>